<feature type="compositionally biased region" description="Basic and acidic residues" evidence="1">
    <location>
        <begin position="63"/>
        <end position="74"/>
    </location>
</feature>
<dbReference type="SUPFAM" id="SSF51197">
    <property type="entry name" value="Clavaminate synthase-like"/>
    <property type="match status" value="1"/>
</dbReference>
<gene>
    <name evidence="2" type="ORF">METZ01_LOCUS285786</name>
</gene>
<protein>
    <recommendedName>
        <fullName evidence="3">Phytanoyl-CoA dioxygenase family protein</fullName>
    </recommendedName>
</protein>
<accession>A0A382LCR0</accession>
<name>A0A382LCR0_9ZZZZ</name>
<feature type="region of interest" description="Disordered" evidence="1">
    <location>
        <begin position="52"/>
        <end position="74"/>
    </location>
</feature>
<organism evidence="2">
    <name type="scientific">marine metagenome</name>
    <dbReference type="NCBI Taxonomy" id="408172"/>
    <lineage>
        <taxon>unclassified sequences</taxon>
        <taxon>metagenomes</taxon>
        <taxon>ecological metagenomes</taxon>
    </lineage>
</organism>
<evidence type="ECO:0000256" key="1">
    <source>
        <dbReference type="SAM" id="MobiDB-lite"/>
    </source>
</evidence>
<feature type="non-terminal residue" evidence="2">
    <location>
        <position position="203"/>
    </location>
</feature>
<evidence type="ECO:0008006" key="3">
    <source>
        <dbReference type="Google" id="ProtNLM"/>
    </source>
</evidence>
<dbReference type="Gene3D" id="2.60.120.620">
    <property type="entry name" value="q2cbj1_9rhob like domain"/>
    <property type="match status" value="1"/>
</dbReference>
<proteinExistence type="predicted"/>
<evidence type="ECO:0000313" key="2">
    <source>
        <dbReference type="EMBL" id="SVC32932.1"/>
    </source>
</evidence>
<dbReference type="EMBL" id="UINC01085412">
    <property type="protein sequence ID" value="SVC32932.1"/>
    <property type="molecule type" value="Genomic_DNA"/>
</dbReference>
<dbReference type="AlphaFoldDB" id="A0A382LCR0"/>
<reference evidence="2" key="1">
    <citation type="submission" date="2018-05" db="EMBL/GenBank/DDBJ databases">
        <authorList>
            <person name="Lanie J.A."/>
            <person name="Ng W.-L."/>
            <person name="Kazmierczak K.M."/>
            <person name="Andrzejewski T.M."/>
            <person name="Davidsen T.M."/>
            <person name="Wayne K.J."/>
            <person name="Tettelin H."/>
            <person name="Glass J.I."/>
            <person name="Rusch D."/>
            <person name="Podicherti R."/>
            <person name="Tsui H.-C.T."/>
            <person name="Winkler M.E."/>
        </authorList>
    </citation>
    <scope>NUCLEOTIDE SEQUENCE</scope>
</reference>
<sequence length="203" mass="22279">MDAALAALTTEEIQEFVKNGFVVKRNILDPKLCAAARDRLWAGNTSSHLRRDDPETWINGIPEADRQSTPDGMNDRTGDHGWRLRELSGDEDLINLLPRRVFPWFEQLLGEGEVVTPEVSSSAADPDPRGSRLRGWPVWGGKELRGMYCVLPRERTSDSPALADAARAGAHTDPEPMHLVASAYVDKVPKDGGGIALFPGSHC</sequence>